<keyword evidence="2" id="KW-1185">Reference proteome</keyword>
<name>A0A9Q0G2N5_9ROSI</name>
<reference evidence="1" key="2">
    <citation type="journal article" date="2023" name="Plants (Basel)">
        <title>Annotation of the Turnera subulata (Passifloraceae) Draft Genome Reveals the S-Locus Evolved after the Divergence of Turneroideae from Passifloroideae in a Stepwise Manner.</title>
        <authorList>
            <person name="Henning P.M."/>
            <person name="Roalson E.H."/>
            <person name="Mir W."/>
            <person name="McCubbin A.G."/>
            <person name="Shore J.S."/>
        </authorList>
    </citation>
    <scope>NUCLEOTIDE SEQUENCE</scope>
    <source>
        <strain evidence="1">F60SS</strain>
    </source>
</reference>
<reference evidence="1" key="1">
    <citation type="submission" date="2022-02" db="EMBL/GenBank/DDBJ databases">
        <authorList>
            <person name="Henning P.M."/>
            <person name="McCubbin A.G."/>
            <person name="Shore J.S."/>
        </authorList>
    </citation>
    <scope>NUCLEOTIDE SEQUENCE</scope>
    <source>
        <strain evidence="1">F60SS</strain>
        <tissue evidence="1">Leaves</tissue>
    </source>
</reference>
<dbReference type="AlphaFoldDB" id="A0A9Q0G2N5"/>
<organism evidence="1 2">
    <name type="scientific">Turnera subulata</name>
    <dbReference type="NCBI Taxonomy" id="218843"/>
    <lineage>
        <taxon>Eukaryota</taxon>
        <taxon>Viridiplantae</taxon>
        <taxon>Streptophyta</taxon>
        <taxon>Embryophyta</taxon>
        <taxon>Tracheophyta</taxon>
        <taxon>Spermatophyta</taxon>
        <taxon>Magnoliopsida</taxon>
        <taxon>eudicotyledons</taxon>
        <taxon>Gunneridae</taxon>
        <taxon>Pentapetalae</taxon>
        <taxon>rosids</taxon>
        <taxon>fabids</taxon>
        <taxon>Malpighiales</taxon>
        <taxon>Passifloraceae</taxon>
        <taxon>Turnera</taxon>
    </lineage>
</organism>
<evidence type="ECO:0000313" key="2">
    <source>
        <dbReference type="Proteomes" id="UP001141552"/>
    </source>
</evidence>
<comment type="caution">
    <text evidence="1">The sequence shown here is derived from an EMBL/GenBank/DDBJ whole genome shotgun (WGS) entry which is preliminary data.</text>
</comment>
<proteinExistence type="predicted"/>
<sequence length="77" mass="8517">MVLKYLNLPRTSLQVQNAIVMPFVMKERWLVVHVHQPNGIGAPAGNSILWLKIGFLAEESMDSSRVRDLAAICLTGA</sequence>
<dbReference type="EMBL" id="JAKUCV010002524">
    <property type="protein sequence ID" value="KAJ4842305.1"/>
    <property type="molecule type" value="Genomic_DNA"/>
</dbReference>
<gene>
    <name evidence="1" type="ORF">Tsubulata_033577</name>
</gene>
<evidence type="ECO:0000313" key="1">
    <source>
        <dbReference type="EMBL" id="KAJ4842305.1"/>
    </source>
</evidence>
<accession>A0A9Q0G2N5</accession>
<protein>
    <submittedName>
        <fullName evidence="1">Uncharacterized protein</fullName>
    </submittedName>
</protein>
<dbReference type="Proteomes" id="UP001141552">
    <property type="component" value="Unassembled WGS sequence"/>
</dbReference>